<gene>
    <name evidence="3" type="ORF">FZC84_22725</name>
</gene>
<dbReference type="Pfam" id="PF00395">
    <property type="entry name" value="SLH"/>
    <property type="match status" value="3"/>
</dbReference>
<evidence type="ECO:0000259" key="2">
    <source>
        <dbReference type="PROSITE" id="PS51272"/>
    </source>
</evidence>
<protein>
    <recommendedName>
        <fullName evidence="2">SLH domain-containing protein</fullName>
    </recommendedName>
</protein>
<sequence>MIRTGQQAAMYILVLMLIIAPLHSQEVMASEEMAKPVFKSIEVEKNQLTGGDKVNISVQASDEGSGIQSVLVVYKYSRTMDAEGIQLEFNESTENFEGILEISGRSFNLNGDWNLFYIEITDNDGNSLRVDRSSDDFSHADLSISGNDLQPPVLHRIELEDKEIETGGTLRVTIEAVDSGSGVGEVRIKYINEDRINEEEITLTFDENSGNYKGFLSIDESIAGGQWLVDRVTIYDQNQNVLYLDSKETQPYDPRAVDLSYANFRVIDSAPPIVKGVVQDGFYNKEVEIEFNEGTAYLEGNSQGGRIWNHKVVSDEGSYTLEVTDDAGNKTIINFTIDMSPPSFSEVYSGGIYNQNVTPEFNEGTAYLNGEQFENGTVISEEGQHHLYAVDKAGNETELEFAIDKTAPIVDGVEPDGIYFTNVIPTFNEGTAELDGKPFTSGTTVVKEGRHILNVHDEAWNYTTVVFTIDRTSPSIWGVKDGAFYNQAVTINFDEGTARLNGENFASGEDISEEGTYVLLVTDQAGNETRVSFTIDMSAPQIDGVDENALYNKNVTPIFNEGSAALNGIEFVSGKEIKEDGNYHLVVTDASGNMSEIYFSIDKTAPEITAVETVTDKSELVTGITEPGAVVEVKNGSVLLNTVTADEQGNFAAKIKVQKQQSILIVTAADNAGNISTPENITVKQSEPSIQFDDLIRYQDEIYFLTGKSIITGYPDGTFRPEEPIKRIQAVKMILREMGVETSGSPDPGLTDMQPGAYGYEDVSTAVKLGFISGKDNGTFDPFGTLTRGQMAKILVKAYHLNGSIEKDFKDVGKEQWAYEFINTLAANNITTGYDDNTFRPNHQISRQHFSVFMARYLDDQF</sequence>
<feature type="domain" description="SLH" evidence="2">
    <location>
        <begin position="805"/>
        <end position="862"/>
    </location>
</feature>
<evidence type="ECO:0000256" key="1">
    <source>
        <dbReference type="ARBA" id="ARBA00022729"/>
    </source>
</evidence>
<evidence type="ECO:0000313" key="4">
    <source>
        <dbReference type="Proteomes" id="UP000325182"/>
    </source>
</evidence>
<evidence type="ECO:0000313" key="3">
    <source>
        <dbReference type="EMBL" id="TYR94168.1"/>
    </source>
</evidence>
<keyword evidence="1" id="KW-0732">Signal</keyword>
<reference evidence="3 4" key="1">
    <citation type="submission" date="2019-08" db="EMBL/GenBank/DDBJ databases">
        <title>Bacillus genomes from the desert of Cuatro Cienegas, Coahuila.</title>
        <authorList>
            <person name="Olmedo-Alvarez G."/>
        </authorList>
    </citation>
    <scope>NUCLEOTIDE SEQUENCE [LARGE SCALE GENOMIC DNA]</scope>
    <source>
        <strain evidence="3 4">CH128b_4D</strain>
    </source>
</reference>
<dbReference type="AlphaFoldDB" id="A0A5D4LYQ2"/>
<dbReference type="Gene3D" id="2.60.40.10">
    <property type="entry name" value="Immunoglobulins"/>
    <property type="match status" value="1"/>
</dbReference>
<feature type="domain" description="SLH" evidence="2">
    <location>
        <begin position="685"/>
        <end position="748"/>
    </location>
</feature>
<comment type="caution">
    <text evidence="3">The sequence shown here is derived from an EMBL/GenBank/DDBJ whole genome shotgun (WGS) entry which is preliminary data.</text>
</comment>
<name>A0A5D4LYQ2_9BACI</name>
<accession>A0A5D4LYQ2</accession>
<dbReference type="InterPro" id="IPR041498">
    <property type="entry name" value="Big_6"/>
</dbReference>
<dbReference type="InterPro" id="IPR051465">
    <property type="entry name" value="Cell_Envelope_Struct_Comp"/>
</dbReference>
<dbReference type="PROSITE" id="PS51272">
    <property type="entry name" value="SLH"/>
    <property type="match status" value="3"/>
</dbReference>
<dbReference type="EMBL" id="VTEG01000041">
    <property type="protein sequence ID" value="TYR94168.1"/>
    <property type="molecule type" value="Genomic_DNA"/>
</dbReference>
<dbReference type="InterPro" id="IPR001119">
    <property type="entry name" value="SLH_dom"/>
</dbReference>
<dbReference type="PANTHER" id="PTHR43308">
    <property type="entry name" value="OUTER MEMBRANE PROTEIN ALPHA-RELATED"/>
    <property type="match status" value="1"/>
</dbReference>
<proteinExistence type="predicted"/>
<dbReference type="RefSeq" id="WP_148955414.1">
    <property type="nucleotide sequence ID" value="NZ_VTEG01000041.1"/>
</dbReference>
<dbReference type="InterPro" id="IPR013783">
    <property type="entry name" value="Ig-like_fold"/>
</dbReference>
<organism evidence="3 4">
    <name type="scientific">Rossellomorea vietnamensis</name>
    <dbReference type="NCBI Taxonomy" id="218284"/>
    <lineage>
        <taxon>Bacteria</taxon>
        <taxon>Bacillati</taxon>
        <taxon>Bacillota</taxon>
        <taxon>Bacilli</taxon>
        <taxon>Bacillales</taxon>
        <taxon>Bacillaceae</taxon>
        <taxon>Rossellomorea</taxon>
    </lineage>
</organism>
<dbReference type="PANTHER" id="PTHR43308:SF5">
    <property type="entry name" value="S-LAYER PROTEIN _ PEPTIDOGLYCAN ENDO-BETA-N-ACETYLGLUCOSAMINIDASE"/>
    <property type="match status" value="1"/>
</dbReference>
<dbReference type="Pfam" id="PF17936">
    <property type="entry name" value="Big_6"/>
    <property type="match status" value="1"/>
</dbReference>
<feature type="domain" description="SLH" evidence="2">
    <location>
        <begin position="750"/>
        <end position="804"/>
    </location>
</feature>
<dbReference type="Proteomes" id="UP000325182">
    <property type="component" value="Unassembled WGS sequence"/>
</dbReference>